<protein>
    <submittedName>
        <fullName evidence="1">Uncharacterized protein</fullName>
    </submittedName>
</protein>
<keyword evidence="2" id="KW-1185">Reference proteome</keyword>
<organism evidence="1 2">
    <name type="scientific">Cucurbita argyrosperma subsp. sororia</name>
    <dbReference type="NCBI Taxonomy" id="37648"/>
    <lineage>
        <taxon>Eukaryota</taxon>
        <taxon>Viridiplantae</taxon>
        <taxon>Streptophyta</taxon>
        <taxon>Embryophyta</taxon>
        <taxon>Tracheophyta</taxon>
        <taxon>Spermatophyta</taxon>
        <taxon>Magnoliopsida</taxon>
        <taxon>eudicotyledons</taxon>
        <taxon>Gunneridae</taxon>
        <taxon>Pentapetalae</taxon>
        <taxon>rosids</taxon>
        <taxon>fabids</taxon>
        <taxon>Cucurbitales</taxon>
        <taxon>Cucurbitaceae</taxon>
        <taxon>Cucurbiteae</taxon>
        <taxon>Cucurbita</taxon>
    </lineage>
</organism>
<dbReference type="EMBL" id="JAGKQH010000003">
    <property type="protein sequence ID" value="KAG6603822.1"/>
    <property type="molecule type" value="Genomic_DNA"/>
</dbReference>
<sequence>MTLTVFLSKELLRHGWSHIPSPCVAASLPLPPGTCHETVIPVDVDGSFGASIGCWSHIPLPCGAALLPLLLGTGHETYILS</sequence>
<name>A0AAV6NWP2_9ROSI</name>
<accession>A0AAV6NWP2</accession>
<proteinExistence type="predicted"/>
<comment type="caution">
    <text evidence="1">The sequence shown here is derived from an EMBL/GenBank/DDBJ whole genome shotgun (WGS) entry which is preliminary data.</text>
</comment>
<dbReference type="Proteomes" id="UP000685013">
    <property type="component" value="Chromosome 3"/>
</dbReference>
<evidence type="ECO:0000313" key="2">
    <source>
        <dbReference type="Proteomes" id="UP000685013"/>
    </source>
</evidence>
<reference evidence="1 2" key="1">
    <citation type="journal article" date="2021" name="Hortic Res">
        <title>The domestication of Cucurbita argyrosperma as revealed by the genome of its wild relative.</title>
        <authorList>
            <person name="Barrera-Redondo J."/>
            <person name="Sanchez-de la Vega G."/>
            <person name="Aguirre-Liguori J.A."/>
            <person name="Castellanos-Morales G."/>
            <person name="Gutierrez-Guerrero Y.T."/>
            <person name="Aguirre-Dugua X."/>
            <person name="Aguirre-Planter E."/>
            <person name="Tenaillon M.I."/>
            <person name="Lira-Saade R."/>
            <person name="Eguiarte L.E."/>
        </authorList>
    </citation>
    <scope>NUCLEOTIDE SEQUENCE [LARGE SCALE GENOMIC DNA]</scope>
    <source>
        <strain evidence="1">JBR-2021</strain>
    </source>
</reference>
<dbReference type="AlphaFoldDB" id="A0AAV6NWP2"/>
<feature type="non-terminal residue" evidence="1">
    <location>
        <position position="1"/>
    </location>
</feature>
<gene>
    <name evidence="1" type="ORF">SDJN03_04431</name>
</gene>
<evidence type="ECO:0000313" key="1">
    <source>
        <dbReference type="EMBL" id="KAG6603822.1"/>
    </source>
</evidence>